<dbReference type="EMBL" id="BLWC01000001">
    <property type="protein sequence ID" value="GFM98480.1"/>
    <property type="molecule type" value="Genomic_DNA"/>
</dbReference>
<keyword evidence="3" id="KW-1185">Reference proteome</keyword>
<evidence type="ECO:0000313" key="3">
    <source>
        <dbReference type="Proteomes" id="UP000498980"/>
    </source>
</evidence>
<feature type="compositionally biased region" description="Low complexity" evidence="1">
    <location>
        <begin position="127"/>
        <end position="136"/>
    </location>
</feature>
<feature type="region of interest" description="Disordered" evidence="1">
    <location>
        <begin position="39"/>
        <end position="147"/>
    </location>
</feature>
<comment type="caution">
    <text evidence="2">The sequence shown here is derived from an EMBL/GenBank/DDBJ whole genome shotgun (WGS) entry which is preliminary data.</text>
</comment>
<evidence type="ECO:0000256" key="1">
    <source>
        <dbReference type="SAM" id="MobiDB-lite"/>
    </source>
</evidence>
<gene>
    <name evidence="2" type="ORF">Sfulv_32910</name>
</gene>
<sequence>MVPGRVLCLVVRLHRLVGRQRRHRAEQPLLGVLRGAVQHLGGRGGGRRGQRDLGGEQRDGVGDRVEAGGAQGLERGGVGARPGEGQLPFEEGPGPRGADAERGAFLVRGGGGRDISGAGAGGGGAGARQRAPGQRVQRFEQPGQPGGVRVLAGQRAGEPGQFRTELVGPVRVEQPPERVQGAADPAGRPAQRTGRLLGAAAAAVGGRAVLAVQPQAAQEVSGLLLEVRSEDLPAESSAASRVVVC</sequence>
<dbReference type="Proteomes" id="UP000498980">
    <property type="component" value="Unassembled WGS sequence"/>
</dbReference>
<feature type="compositionally biased region" description="Basic and acidic residues" evidence="1">
    <location>
        <begin position="49"/>
        <end position="66"/>
    </location>
</feature>
<dbReference type="AlphaFoldDB" id="A0A7J0C7J6"/>
<accession>A0A7J0C7J6</accession>
<evidence type="ECO:0000313" key="2">
    <source>
        <dbReference type="EMBL" id="GFM98480.1"/>
    </source>
</evidence>
<organism evidence="2 3">
    <name type="scientific">Streptomyces fulvorobeus</name>
    <dbReference type="NCBI Taxonomy" id="284028"/>
    <lineage>
        <taxon>Bacteria</taxon>
        <taxon>Bacillati</taxon>
        <taxon>Actinomycetota</taxon>
        <taxon>Actinomycetes</taxon>
        <taxon>Kitasatosporales</taxon>
        <taxon>Streptomycetaceae</taxon>
        <taxon>Streptomyces</taxon>
    </lineage>
</organism>
<name>A0A7J0C7J6_9ACTN</name>
<proteinExistence type="predicted"/>
<feature type="compositionally biased region" description="Gly residues" evidence="1">
    <location>
        <begin position="108"/>
        <end position="126"/>
    </location>
</feature>
<reference evidence="2 3" key="1">
    <citation type="submission" date="2020-05" db="EMBL/GenBank/DDBJ databases">
        <title>Whole genome shotgun sequence of Streptomyces fulvorobeus NBRC 15897.</title>
        <authorList>
            <person name="Komaki H."/>
            <person name="Tamura T."/>
        </authorList>
    </citation>
    <scope>NUCLEOTIDE SEQUENCE [LARGE SCALE GENOMIC DNA]</scope>
    <source>
        <strain evidence="2 3">NBRC 15897</strain>
    </source>
</reference>
<feature type="compositionally biased region" description="Gly residues" evidence="1">
    <location>
        <begin position="69"/>
        <end position="82"/>
    </location>
</feature>
<protein>
    <submittedName>
        <fullName evidence="2">Uncharacterized protein</fullName>
    </submittedName>
</protein>